<accession>A0A8J3BRP0</accession>
<gene>
    <name evidence="5" type="ORF">GCM10010124_25940</name>
</gene>
<evidence type="ECO:0000313" key="5">
    <source>
        <dbReference type="EMBL" id="GGK31982.1"/>
    </source>
</evidence>
<sequence length="121" mass="13256">MSSRVLTAMSESTLQTAVLDLAARLHLRVAHFRPALVGGRWMTPVAADGAGWPDLVIVGARGVLYRELKAARGRLSAAQRTWLDALAEAGCDARVWTPDDWQDRRVLAEMAAIARRKPARP</sequence>
<feature type="domain" description="VRR-NUC" evidence="4">
    <location>
        <begin position="9"/>
        <end position="100"/>
    </location>
</feature>
<name>A0A8J3BRP0_9ACTN</name>
<dbReference type="RefSeq" id="WP_189114544.1">
    <property type="nucleotide sequence ID" value="NZ_BMQC01000008.1"/>
</dbReference>
<dbReference type="SMART" id="SM00990">
    <property type="entry name" value="VRR_NUC"/>
    <property type="match status" value="1"/>
</dbReference>
<keyword evidence="2" id="KW-0540">Nuclease</keyword>
<evidence type="ECO:0000256" key="3">
    <source>
        <dbReference type="ARBA" id="ARBA00022801"/>
    </source>
</evidence>
<evidence type="ECO:0000313" key="6">
    <source>
        <dbReference type="Proteomes" id="UP000662200"/>
    </source>
</evidence>
<evidence type="ECO:0000259" key="4">
    <source>
        <dbReference type="SMART" id="SM00990"/>
    </source>
</evidence>
<dbReference type="Proteomes" id="UP000662200">
    <property type="component" value="Unassembled WGS sequence"/>
</dbReference>
<keyword evidence="3" id="KW-0378">Hydrolase</keyword>
<dbReference type="Gene3D" id="3.40.1350.10">
    <property type="match status" value="1"/>
</dbReference>
<proteinExistence type="predicted"/>
<dbReference type="EMBL" id="BMQC01000008">
    <property type="protein sequence ID" value="GGK31982.1"/>
    <property type="molecule type" value="Genomic_DNA"/>
</dbReference>
<keyword evidence="6" id="KW-1185">Reference proteome</keyword>
<dbReference type="AlphaFoldDB" id="A0A8J3BRP0"/>
<dbReference type="Pfam" id="PF08774">
    <property type="entry name" value="VRR_NUC"/>
    <property type="match status" value="1"/>
</dbReference>
<evidence type="ECO:0000256" key="2">
    <source>
        <dbReference type="ARBA" id="ARBA00022722"/>
    </source>
</evidence>
<reference evidence="5" key="1">
    <citation type="journal article" date="2014" name="Int. J. Syst. Evol. Microbiol.">
        <title>Complete genome sequence of Corynebacterium casei LMG S-19264T (=DSM 44701T), isolated from a smear-ripened cheese.</title>
        <authorList>
            <consortium name="US DOE Joint Genome Institute (JGI-PGF)"/>
            <person name="Walter F."/>
            <person name="Albersmeier A."/>
            <person name="Kalinowski J."/>
            <person name="Ruckert C."/>
        </authorList>
    </citation>
    <scope>NUCLEOTIDE SEQUENCE</scope>
    <source>
        <strain evidence="5">JCM 3091</strain>
    </source>
</reference>
<dbReference type="GO" id="GO:0004518">
    <property type="term" value="F:nuclease activity"/>
    <property type="evidence" value="ECO:0007669"/>
    <property type="project" value="UniProtKB-KW"/>
</dbReference>
<protein>
    <recommendedName>
        <fullName evidence="4">VRR-NUC domain-containing protein</fullName>
    </recommendedName>
</protein>
<comment type="caution">
    <text evidence="5">The sequence shown here is derived from an EMBL/GenBank/DDBJ whole genome shotgun (WGS) entry which is preliminary data.</text>
</comment>
<comment type="cofactor">
    <cofactor evidence="1">
        <name>Mg(2+)</name>
        <dbReference type="ChEBI" id="CHEBI:18420"/>
    </cofactor>
</comment>
<evidence type="ECO:0000256" key="1">
    <source>
        <dbReference type="ARBA" id="ARBA00001946"/>
    </source>
</evidence>
<reference evidence="5" key="2">
    <citation type="submission" date="2020-09" db="EMBL/GenBank/DDBJ databases">
        <authorList>
            <person name="Sun Q."/>
            <person name="Ohkuma M."/>
        </authorList>
    </citation>
    <scope>NUCLEOTIDE SEQUENCE</scope>
    <source>
        <strain evidence="5">JCM 3091</strain>
    </source>
</reference>
<dbReference type="InterPro" id="IPR014883">
    <property type="entry name" value="VRR_NUC"/>
</dbReference>
<dbReference type="InterPro" id="IPR011856">
    <property type="entry name" value="tRNA_endonuc-like_dom_sf"/>
</dbReference>
<dbReference type="GO" id="GO:0016788">
    <property type="term" value="F:hydrolase activity, acting on ester bonds"/>
    <property type="evidence" value="ECO:0007669"/>
    <property type="project" value="InterPro"/>
</dbReference>
<dbReference type="GO" id="GO:0003676">
    <property type="term" value="F:nucleic acid binding"/>
    <property type="evidence" value="ECO:0007669"/>
    <property type="project" value="InterPro"/>
</dbReference>
<organism evidence="5 6">
    <name type="scientific">Pilimelia terevasa</name>
    <dbReference type="NCBI Taxonomy" id="53372"/>
    <lineage>
        <taxon>Bacteria</taxon>
        <taxon>Bacillati</taxon>
        <taxon>Actinomycetota</taxon>
        <taxon>Actinomycetes</taxon>
        <taxon>Micromonosporales</taxon>
        <taxon>Micromonosporaceae</taxon>
        <taxon>Pilimelia</taxon>
    </lineage>
</organism>